<dbReference type="GO" id="GO:0006952">
    <property type="term" value="P:defense response"/>
    <property type="evidence" value="ECO:0007669"/>
    <property type="project" value="UniProtKB-KW"/>
</dbReference>
<dbReference type="InterPro" id="IPR011009">
    <property type="entry name" value="Kinase-like_dom_sf"/>
</dbReference>
<keyword evidence="4" id="KW-1003">Cell membrane</keyword>
<evidence type="ECO:0000313" key="19">
    <source>
        <dbReference type="Proteomes" id="UP000682877"/>
    </source>
</evidence>
<dbReference type="Gene3D" id="3.40.50.1240">
    <property type="entry name" value="Phosphoglycerate mutase-like"/>
    <property type="match status" value="1"/>
</dbReference>
<feature type="region of interest" description="Disordered" evidence="16">
    <location>
        <begin position="1471"/>
        <end position="1523"/>
    </location>
</feature>
<dbReference type="Gene3D" id="3.30.200.20">
    <property type="entry name" value="Phosphorylase Kinase, domain 1"/>
    <property type="match status" value="1"/>
</dbReference>
<dbReference type="PANTHER" id="PTHR12750">
    <property type="entry name" value="DIPHOSPHOINOSITOL PENTAKISPHOSPHATE KINASE"/>
    <property type="match status" value="1"/>
</dbReference>
<feature type="region of interest" description="Disordered" evidence="16">
    <location>
        <begin position="1067"/>
        <end position="1092"/>
    </location>
</feature>
<sequence>MGMEEGAGVDKKITIGVCVMEKKVKCGPEVFSAPMGQIMDRIHAFGEFEAVVCSPLGEKNASWLDLALICDFNFIGRCFPGWPICDCLIAFYSSGYPLEKVQAYSSLRKPFLVNELDPQYLLHDRRKVYEHLEMYGIPVPRYACVNRKVPDEDLDYFVEEEDFVEVKGERFWKPFVEKPVNGDDHSIMIYYPSSAGGGMKELFRKVGNRSSEFHPDVRRVRREGSYIYEEFMPTGGTDVKVYTVGPEYAHAEARKSPVVDGVVMRNPDGKEVRYPVLLTPAEKQMAREVCIAFRQAVCGFDLLRSEGSSYVCDVNGWSFVKNSYKYYDDAACVLRKMFLDAKAPHLSSTIPPILPWKINEPVQSNEGLTRQGSGIIGTFGQSEELRCVIAVVRHGDRTPKQKVKLKVTEEKLLNLMLKYNGGKPRAETKLKSAVQLQDLLDATRMLIPRTRSGESDSDAEDLEHADKLRQVKAVLEEGGHFSGIYRKVQLKPLKWVNVPKSDGEGEEERPVEALMVLKYGGVLTHAGRKQAEELGRYFRNNMYPGEGTGLLRLHSTYRHDLKIYSSDEGRVQMSAAAFAKGLLDLEGQLTPILVSLVSKDSSMLDGLDNASSEMEAAKAQLNEIITAGSKMVHDYVSSELPWMTDGAGLPPHADEHLPELVKLAKKVTEQVRLLAKDEHENLAEPSAYDVVPPYDQAKALGKSNIDVGRIAAGLPCGSEGFLLMFARWRKLERDLYNERRDRFDITQIPDVYDSCKYDLLHNSHLDLKGLDELFKVAQLLADGVIPNEYGINPQQKLKIGSKIARRLLGKILIDLRNTREEAMSVAELKNSQDQVSVSLYSSRKEDRYSQPKLFVKSDELRRPSTGENKEEDDDKETKYRLDPKYANVMTPERHVRTRLYFTSESHIHSLMNVLRYCNLDESLQGEESLVCQSALDRLCKTKELDYMSYVVLRLFENTEISLDDPKRFRIELTFSRGADLSPLEKKDEEAESLLREHTLPIMGPERLQEVGSCLTLETVEKMIRPFAMPAEDFPPPSIPAGFSGYFSKSAAVLERLMGLDAVKAKGDWKSEKPKETENKSKKKKNSDLDASSSSTIYGSTCTVATIESKSANEKLNDQPVGPVSSTTTTSNAESSSSTPMISEELKISSHLRKFTFNDLKLSTRNFRPESLLGEGGFGCVFKGWIEENGTAPVKPGTGLTVAVKTLNPDGLQGHKEWLAEINFLGNLLHPNLVKLVGYCIEDDQRLLVYEFMPRGSLENHLFRRSLPLPWSIRMKIALGAAKGLSFLHEEALKPVIYRDFKTSNILLDADYNAKLSDFGLAKDAPDEGKTHVSTRVMGTYGYAAPEYVMTGHLTSKSDVYSFGVVLLEMLTGRRSMDKNRPNGEHNLVEWARPHLLDKRRFYRLLDPRLEGHFSIKGAQKVTQLAAQCLSRDPKIRPKMSDVVEALKPLPHLKDMASSSYYFQTMQAERLKNGSGRSQGGSGFGSRNGQHQPVFRTLSSPHGQHGSSPYRHQIPSPKPKGATT</sequence>
<evidence type="ECO:0000256" key="8">
    <source>
        <dbReference type="ARBA" id="ARBA00022741"/>
    </source>
</evidence>
<keyword evidence="8 14" id="KW-0547">Nucleotide-binding</keyword>
<comment type="catalytic activity">
    <reaction evidence="12">
        <text>5-diphospho-1D-myo-inositol 1,2,3,4,6-pentakisphosphate + ATP + H(+) = 1,5-bis(diphospho)-1D-myo-inositol 2,3,4,6-tetrakisphosphate + ADP</text>
        <dbReference type="Rhea" id="RHEA:10276"/>
        <dbReference type="ChEBI" id="CHEBI:15378"/>
        <dbReference type="ChEBI" id="CHEBI:30616"/>
        <dbReference type="ChEBI" id="CHEBI:58628"/>
        <dbReference type="ChEBI" id="CHEBI:77983"/>
        <dbReference type="ChEBI" id="CHEBI:456216"/>
        <dbReference type="EC" id="2.7.4.24"/>
    </reaction>
    <physiologicalReaction direction="left-to-right" evidence="12">
        <dbReference type="Rhea" id="RHEA:10277"/>
    </physiologicalReaction>
</comment>
<comment type="subcellular location">
    <subcellularLocation>
        <location evidence="1">Cell membrane</location>
    </subcellularLocation>
    <subcellularLocation>
        <location evidence="2 15">Cytoplasm</location>
        <location evidence="2 15">Cytosol</location>
    </subcellularLocation>
</comment>
<feature type="domain" description="Protein kinase" evidence="17">
    <location>
        <begin position="1166"/>
        <end position="1452"/>
    </location>
</feature>
<dbReference type="Pfam" id="PF00328">
    <property type="entry name" value="His_Phos_2"/>
    <property type="match status" value="1"/>
</dbReference>
<evidence type="ECO:0000256" key="7">
    <source>
        <dbReference type="ARBA" id="ARBA00022679"/>
    </source>
</evidence>
<evidence type="ECO:0000256" key="13">
    <source>
        <dbReference type="ARBA" id="ARBA00034629"/>
    </source>
</evidence>
<evidence type="ECO:0000256" key="2">
    <source>
        <dbReference type="ARBA" id="ARBA00004514"/>
    </source>
</evidence>
<feature type="binding site" evidence="14">
    <location>
        <position position="1204"/>
    </location>
    <ligand>
        <name>ATP</name>
        <dbReference type="ChEBI" id="CHEBI:30616"/>
    </ligand>
</feature>
<reference evidence="18" key="1">
    <citation type="submission" date="2021-01" db="EMBL/GenBank/DDBJ databases">
        <authorList>
            <person name="Bezrukov I."/>
        </authorList>
    </citation>
    <scope>NUCLEOTIDE SEQUENCE</scope>
</reference>
<feature type="compositionally biased region" description="Basic and acidic residues" evidence="16">
    <location>
        <begin position="1067"/>
        <end position="1079"/>
    </location>
</feature>
<dbReference type="InterPro" id="IPR008271">
    <property type="entry name" value="Ser/Thr_kinase_AS"/>
</dbReference>
<feature type="compositionally biased region" description="Low complexity" evidence="16">
    <location>
        <begin position="1124"/>
        <end position="1138"/>
    </location>
</feature>
<dbReference type="CDD" id="cd07061">
    <property type="entry name" value="HP_HAP_like"/>
    <property type="match status" value="1"/>
</dbReference>
<accession>A0A8S2AJP9</accession>
<dbReference type="GO" id="GO:0033857">
    <property type="term" value="F:5-diphosphoinositol pentakisphosphate 1-kinase activity"/>
    <property type="evidence" value="ECO:0007669"/>
    <property type="project" value="TreeGrafter"/>
</dbReference>
<dbReference type="InterPro" id="IPR040557">
    <property type="entry name" value="VIP1_N"/>
</dbReference>
<dbReference type="CDD" id="cd14066">
    <property type="entry name" value="STKc_IRAK"/>
    <property type="match status" value="1"/>
</dbReference>
<keyword evidence="10" id="KW-0611">Plant defense</keyword>
<dbReference type="PROSITE" id="PS50011">
    <property type="entry name" value="PROTEIN_KINASE_DOM"/>
    <property type="match status" value="1"/>
</dbReference>
<dbReference type="EMBL" id="LR999456">
    <property type="protein sequence ID" value="CAE6102261.1"/>
    <property type="molecule type" value="Genomic_DNA"/>
</dbReference>
<evidence type="ECO:0000256" key="14">
    <source>
        <dbReference type="PROSITE-ProRule" id="PRU10141"/>
    </source>
</evidence>
<feature type="compositionally biased region" description="Gly residues" evidence="16">
    <location>
        <begin position="1476"/>
        <end position="1485"/>
    </location>
</feature>
<dbReference type="PROSITE" id="PS00616">
    <property type="entry name" value="HIS_ACID_PHOSPHAT_1"/>
    <property type="match status" value="1"/>
</dbReference>
<proteinExistence type="inferred from homology"/>
<keyword evidence="9 15" id="KW-0418">Kinase</keyword>
<dbReference type="GO" id="GO:0032958">
    <property type="term" value="P:inositol phosphate biosynthetic process"/>
    <property type="evidence" value="ECO:0007669"/>
    <property type="project" value="TreeGrafter"/>
</dbReference>
<dbReference type="EC" id="2.7.4.24" evidence="15"/>
<dbReference type="GO" id="GO:0005829">
    <property type="term" value="C:cytosol"/>
    <property type="evidence" value="ECO:0007669"/>
    <property type="project" value="UniProtKB-SubCell"/>
</dbReference>
<dbReference type="InterPro" id="IPR001245">
    <property type="entry name" value="Ser-Thr/Tyr_kinase_cat_dom"/>
</dbReference>
<feature type="compositionally biased region" description="Polar residues" evidence="16">
    <location>
        <begin position="1496"/>
        <end position="1506"/>
    </location>
</feature>
<name>A0A8S2AJP9_ARAAE</name>
<dbReference type="PANTHER" id="PTHR12750:SF9">
    <property type="entry name" value="INOSITOL HEXAKISPHOSPHATE AND DIPHOSPHOINOSITOL-PENTAKISPHOSPHATE KINASE"/>
    <property type="match status" value="1"/>
</dbReference>
<comment type="similarity">
    <text evidence="3 15">Belongs to the histidine acid phosphatase family. VIP1 subfamily.</text>
</comment>
<keyword evidence="4" id="KW-0472">Membrane</keyword>
<feature type="region of interest" description="Disordered" evidence="16">
    <location>
        <begin position="1110"/>
        <end position="1140"/>
    </location>
</feature>
<dbReference type="GO" id="GO:0005524">
    <property type="term" value="F:ATP binding"/>
    <property type="evidence" value="ECO:0007669"/>
    <property type="project" value="UniProtKB-UniRule"/>
</dbReference>
<evidence type="ECO:0000256" key="4">
    <source>
        <dbReference type="ARBA" id="ARBA00022475"/>
    </source>
</evidence>
<dbReference type="InterPro" id="IPR017441">
    <property type="entry name" value="Protein_kinase_ATP_BS"/>
</dbReference>
<dbReference type="GO" id="GO:0005886">
    <property type="term" value="C:plasma membrane"/>
    <property type="evidence" value="ECO:0007669"/>
    <property type="project" value="UniProtKB-SubCell"/>
</dbReference>
<dbReference type="SUPFAM" id="SSF53254">
    <property type="entry name" value="Phosphoglycerate mutase-like"/>
    <property type="match status" value="1"/>
</dbReference>
<evidence type="ECO:0000256" key="3">
    <source>
        <dbReference type="ARBA" id="ARBA00005609"/>
    </source>
</evidence>
<dbReference type="GO" id="GO:0000828">
    <property type="term" value="F:inositol hexakisphosphate kinase activity"/>
    <property type="evidence" value="ECO:0007669"/>
    <property type="project" value="TreeGrafter"/>
</dbReference>
<dbReference type="Gene3D" id="3.30.470.20">
    <property type="entry name" value="ATP-grasp fold, B domain"/>
    <property type="match status" value="1"/>
</dbReference>
<keyword evidence="5 15" id="KW-0963">Cytoplasm</keyword>
<comment type="function">
    <text evidence="15">Bifunctional inositol kinase that acts in concert with the IP6K kinases to synthesize the diphosphate group-containing inositol pyrophosphates diphosphoinositol pentakisphosphate, PP-InsP5, and bis-diphosphoinositol tetrakisphosphate, (PP)2-InsP4. PP-InsP5 and (PP)2-InsP4, also respectively called InsP7 and InsP8, may regulate a variety of cellular processes, including apoptosis, vesicle trafficking, cytoskeletal dynamics, and exocytosis. Phosphorylates inositol hexakisphosphate (InsP6).</text>
</comment>
<dbReference type="InterPro" id="IPR037446">
    <property type="entry name" value="His_Pase_VIP1"/>
</dbReference>
<comment type="catalytic activity">
    <reaction evidence="13">
        <text>1D-myo-inositol hexakisphosphate + ATP = 1-diphospho-1D-myo-inositol 2,3,4,5,6-pentakisphosphate + ADP</text>
        <dbReference type="Rhea" id="RHEA:37459"/>
        <dbReference type="ChEBI" id="CHEBI:30616"/>
        <dbReference type="ChEBI" id="CHEBI:58130"/>
        <dbReference type="ChEBI" id="CHEBI:74946"/>
        <dbReference type="ChEBI" id="CHEBI:456216"/>
        <dbReference type="EC" id="2.7.4.24"/>
    </reaction>
    <physiologicalReaction direction="left-to-right" evidence="13">
        <dbReference type="Rhea" id="RHEA:37460"/>
    </physiologicalReaction>
</comment>
<dbReference type="PROSITE" id="PS00108">
    <property type="entry name" value="PROTEIN_KINASE_ST"/>
    <property type="match status" value="1"/>
</dbReference>
<evidence type="ECO:0000256" key="6">
    <source>
        <dbReference type="ARBA" id="ARBA00022527"/>
    </source>
</evidence>
<evidence type="ECO:0000256" key="5">
    <source>
        <dbReference type="ARBA" id="ARBA00022490"/>
    </source>
</evidence>
<evidence type="ECO:0000259" key="17">
    <source>
        <dbReference type="PROSITE" id="PS50011"/>
    </source>
</evidence>
<feature type="region of interest" description="Disordered" evidence="16">
    <location>
        <begin position="857"/>
        <end position="878"/>
    </location>
</feature>
<keyword evidence="11 14" id="KW-0067">ATP-binding</keyword>
<dbReference type="FunFam" id="1.10.510.10:FF:000258">
    <property type="entry name" value="Probable serine/threonine-protein kinase PBL8"/>
    <property type="match status" value="1"/>
</dbReference>
<keyword evidence="6" id="KW-0723">Serine/threonine-protein kinase</keyword>
<protein>
    <recommendedName>
        <fullName evidence="15">Inositol hexakisphosphate and diphosphoinositol-pentakisphosphate kinase</fullName>
        <ecNumber evidence="15">2.7.4.24</ecNumber>
    </recommendedName>
</protein>
<organism evidence="18 19">
    <name type="scientific">Arabidopsis arenosa</name>
    <name type="common">Sand rock-cress</name>
    <name type="synonym">Cardaminopsis arenosa</name>
    <dbReference type="NCBI Taxonomy" id="38785"/>
    <lineage>
        <taxon>Eukaryota</taxon>
        <taxon>Viridiplantae</taxon>
        <taxon>Streptophyta</taxon>
        <taxon>Embryophyta</taxon>
        <taxon>Tracheophyta</taxon>
        <taxon>Spermatophyta</taxon>
        <taxon>Magnoliopsida</taxon>
        <taxon>eudicotyledons</taxon>
        <taxon>Gunneridae</taxon>
        <taxon>Pentapetalae</taxon>
        <taxon>rosids</taxon>
        <taxon>malvids</taxon>
        <taxon>Brassicales</taxon>
        <taxon>Brassicaceae</taxon>
        <taxon>Camelineae</taxon>
        <taxon>Arabidopsis</taxon>
    </lineage>
</organism>
<dbReference type="SUPFAM" id="SSF56112">
    <property type="entry name" value="Protein kinase-like (PK-like)"/>
    <property type="match status" value="1"/>
</dbReference>
<keyword evidence="19" id="KW-1185">Reference proteome</keyword>
<dbReference type="GO" id="GO:0006020">
    <property type="term" value="P:inositol metabolic process"/>
    <property type="evidence" value="ECO:0007669"/>
    <property type="project" value="TreeGrafter"/>
</dbReference>
<evidence type="ECO:0000256" key="12">
    <source>
        <dbReference type="ARBA" id="ARBA00033696"/>
    </source>
</evidence>
<dbReference type="Gene3D" id="3.40.50.11950">
    <property type="match status" value="1"/>
</dbReference>
<evidence type="ECO:0000256" key="10">
    <source>
        <dbReference type="ARBA" id="ARBA00022821"/>
    </source>
</evidence>
<dbReference type="InterPro" id="IPR000719">
    <property type="entry name" value="Prot_kinase_dom"/>
</dbReference>
<dbReference type="Proteomes" id="UP000682877">
    <property type="component" value="Chromosome 6"/>
</dbReference>
<dbReference type="SUPFAM" id="SSF56059">
    <property type="entry name" value="Glutathione synthetase ATP-binding domain-like"/>
    <property type="match status" value="1"/>
</dbReference>
<dbReference type="FunFam" id="3.30.470.20:FF:000019">
    <property type="entry name" value="Inositol hexakisphosphate and diphosphoinositol-pentakisphosphate kinase"/>
    <property type="match status" value="1"/>
</dbReference>
<dbReference type="Gene3D" id="1.10.510.10">
    <property type="entry name" value="Transferase(Phosphotransferase) domain 1"/>
    <property type="match status" value="1"/>
</dbReference>
<keyword evidence="7 15" id="KW-0808">Transferase</keyword>
<evidence type="ECO:0000256" key="9">
    <source>
        <dbReference type="ARBA" id="ARBA00022777"/>
    </source>
</evidence>
<dbReference type="GO" id="GO:0004674">
    <property type="term" value="F:protein serine/threonine kinase activity"/>
    <property type="evidence" value="ECO:0007669"/>
    <property type="project" value="UniProtKB-KW"/>
</dbReference>
<dbReference type="InterPro" id="IPR033379">
    <property type="entry name" value="Acid_Pase_AS"/>
</dbReference>
<evidence type="ECO:0000313" key="18">
    <source>
        <dbReference type="EMBL" id="CAE6102261.1"/>
    </source>
</evidence>
<evidence type="ECO:0000256" key="15">
    <source>
        <dbReference type="RuleBase" id="RU365032"/>
    </source>
</evidence>
<evidence type="ECO:0000256" key="1">
    <source>
        <dbReference type="ARBA" id="ARBA00004236"/>
    </source>
</evidence>
<dbReference type="PROSITE" id="PS00107">
    <property type="entry name" value="PROTEIN_KINASE_ATP"/>
    <property type="match status" value="1"/>
</dbReference>
<feature type="compositionally biased region" description="Basic and acidic residues" evidence="16">
    <location>
        <begin position="857"/>
        <end position="868"/>
    </location>
</feature>
<evidence type="ECO:0000256" key="16">
    <source>
        <dbReference type="SAM" id="MobiDB-lite"/>
    </source>
</evidence>
<dbReference type="Pfam" id="PF07714">
    <property type="entry name" value="PK_Tyr_Ser-Thr"/>
    <property type="match status" value="1"/>
</dbReference>
<evidence type="ECO:0000256" key="11">
    <source>
        <dbReference type="ARBA" id="ARBA00022840"/>
    </source>
</evidence>
<dbReference type="InterPro" id="IPR000560">
    <property type="entry name" value="His_Pase_clade-2"/>
</dbReference>
<dbReference type="InterPro" id="IPR029033">
    <property type="entry name" value="His_PPase_superfam"/>
</dbReference>
<dbReference type="FunFam" id="3.30.200.20:FF:000228">
    <property type="entry name" value="Serine/threonine-protein kinase BIK1"/>
    <property type="match status" value="1"/>
</dbReference>
<gene>
    <name evidence="18" type="ORF">AARE701A_LOCUS15288</name>
</gene>
<dbReference type="Pfam" id="PF18086">
    <property type="entry name" value="PPIP5K2_N"/>
    <property type="match status" value="1"/>
</dbReference>